<proteinExistence type="predicted"/>
<dbReference type="OrthoDB" id="1897868at2759"/>
<dbReference type="NCBIfam" id="TIGR01570">
    <property type="entry name" value="A_thal_3588"/>
    <property type="match status" value="1"/>
</dbReference>
<dbReference type="GO" id="GO:0010274">
    <property type="term" value="P:hydrotropism"/>
    <property type="evidence" value="ECO:0007669"/>
    <property type="project" value="InterPro"/>
</dbReference>
<dbReference type="InterPro" id="IPR006460">
    <property type="entry name" value="MIZ1-like_pln"/>
</dbReference>
<comment type="caution">
    <text evidence="1">The sequence shown here is derived from an EMBL/GenBank/DDBJ whole genome shotgun (WGS) entry which is preliminary data.</text>
</comment>
<keyword evidence="2" id="KW-1185">Reference proteome</keyword>
<evidence type="ECO:0000313" key="2">
    <source>
        <dbReference type="Proteomes" id="UP001165190"/>
    </source>
</evidence>
<organism evidence="1 2">
    <name type="scientific">Hibiscus trionum</name>
    <name type="common">Flower of an hour</name>
    <dbReference type="NCBI Taxonomy" id="183268"/>
    <lineage>
        <taxon>Eukaryota</taxon>
        <taxon>Viridiplantae</taxon>
        <taxon>Streptophyta</taxon>
        <taxon>Embryophyta</taxon>
        <taxon>Tracheophyta</taxon>
        <taxon>Spermatophyta</taxon>
        <taxon>Magnoliopsida</taxon>
        <taxon>eudicotyledons</taxon>
        <taxon>Gunneridae</taxon>
        <taxon>Pentapetalae</taxon>
        <taxon>rosids</taxon>
        <taxon>malvids</taxon>
        <taxon>Malvales</taxon>
        <taxon>Malvaceae</taxon>
        <taxon>Malvoideae</taxon>
        <taxon>Hibiscus</taxon>
    </lineage>
</organism>
<sequence length="223" mass="24726">MSCPTVAATPTHLTNGGVTSVDCHKQVRSWRLLRSIMALLIPTCNRAIIQNPQTKHHHLYTSNSSVITGTIFGYRRGKVRFCIQANSKSTNPILLLEFAVPTPVLAREMRGGILRITLDCTDSESGSSMPPVWTMYCNGRKVGYAVKRRPSKADTDALRVMSSVVVGAGMISGKELENEDDQLMYLRANFQRICGSTDSESFHLIDPEGNVGQELSIFFFRSR</sequence>
<evidence type="ECO:0000313" key="1">
    <source>
        <dbReference type="EMBL" id="GMJ08690.1"/>
    </source>
</evidence>
<gene>
    <name evidence="1" type="ORF">HRI_004538200</name>
</gene>
<dbReference type="PANTHER" id="PTHR31276">
    <property type="match status" value="1"/>
</dbReference>
<reference evidence="1" key="1">
    <citation type="submission" date="2023-05" db="EMBL/GenBank/DDBJ databases">
        <title>Genome and transcriptome analyses reveal genes involved in the formation of fine ridges on petal epidermal cells in Hibiscus trionum.</title>
        <authorList>
            <person name="Koshimizu S."/>
            <person name="Masuda S."/>
            <person name="Ishii T."/>
            <person name="Shirasu K."/>
            <person name="Hoshino A."/>
            <person name="Arita M."/>
        </authorList>
    </citation>
    <scope>NUCLEOTIDE SEQUENCE</scope>
    <source>
        <strain evidence="1">Hamamatsu line</strain>
    </source>
</reference>
<evidence type="ECO:0008006" key="3">
    <source>
        <dbReference type="Google" id="ProtNLM"/>
    </source>
</evidence>
<dbReference type="Proteomes" id="UP001165190">
    <property type="component" value="Unassembled WGS sequence"/>
</dbReference>
<dbReference type="PANTHER" id="PTHR31276:SF10">
    <property type="entry name" value="PROTEIN MIZU-KUSSEI 1-LIKE"/>
    <property type="match status" value="1"/>
</dbReference>
<accession>A0A9W7J608</accession>
<dbReference type="EMBL" id="BSYR01000052">
    <property type="protein sequence ID" value="GMJ08690.1"/>
    <property type="molecule type" value="Genomic_DNA"/>
</dbReference>
<dbReference type="Pfam" id="PF04759">
    <property type="entry name" value="DUF617"/>
    <property type="match status" value="1"/>
</dbReference>
<protein>
    <recommendedName>
        <fullName evidence="3">Protein MIZU-KUSSEI 1</fullName>
    </recommendedName>
</protein>
<name>A0A9W7J608_HIBTR</name>
<dbReference type="AlphaFoldDB" id="A0A9W7J608"/>